<evidence type="ECO:0000313" key="2">
    <source>
        <dbReference type="Proteomes" id="UP000029507"/>
    </source>
</evidence>
<reference evidence="1 2" key="1">
    <citation type="submission" date="2014-08" db="EMBL/GenBank/DDBJ databases">
        <title>Comparative genomics of the Paenibacillus odorifer group.</title>
        <authorList>
            <person name="den Bakker H.C."/>
            <person name="Tsai Y.-C."/>
            <person name="Martin N."/>
            <person name="Korlach J."/>
            <person name="Wiedmann M."/>
        </authorList>
    </citation>
    <scope>NUCLEOTIDE SEQUENCE [LARGE SCALE GENOMIC DNA]</scope>
    <source>
        <strain evidence="1 2">DSM 14472</strain>
    </source>
</reference>
<keyword evidence="2" id="KW-1185">Reference proteome</keyword>
<dbReference type="KEGG" id="pste:PSTEL_05700"/>
<name>A0A089LP58_9BACL</name>
<dbReference type="AlphaFoldDB" id="A0A089LP58"/>
<evidence type="ECO:0000313" key="1">
    <source>
        <dbReference type="EMBL" id="AIQ62667.1"/>
    </source>
</evidence>
<organism evidence="1 2">
    <name type="scientific">Paenibacillus stellifer</name>
    <dbReference type="NCBI Taxonomy" id="169760"/>
    <lineage>
        <taxon>Bacteria</taxon>
        <taxon>Bacillati</taxon>
        <taxon>Bacillota</taxon>
        <taxon>Bacilli</taxon>
        <taxon>Bacillales</taxon>
        <taxon>Paenibacillaceae</taxon>
        <taxon>Paenibacillus</taxon>
    </lineage>
</organism>
<dbReference type="EMBL" id="CP009286">
    <property type="protein sequence ID" value="AIQ62667.1"/>
    <property type="molecule type" value="Genomic_DNA"/>
</dbReference>
<gene>
    <name evidence="1" type="ORF">PSTEL_05700</name>
</gene>
<sequence length="88" mass="10033">MDSLAFGRVYINISVICTLEIRKEERLMKDPRVRNDAEDEGLITERDIDDKFGLFREGSFPDSLPDEDQIDAIRHAMPKDKHAGTATP</sequence>
<dbReference type="Proteomes" id="UP000029507">
    <property type="component" value="Chromosome"/>
</dbReference>
<proteinExistence type="predicted"/>
<dbReference type="HOGENOM" id="CLU_2466144_0_0_9"/>
<accession>A0A089LP58</accession>
<protein>
    <submittedName>
        <fullName evidence="1">Uncharacterized protein</fullName>
    </submittedName>
</protein>